<reference evidence="3" key="2">
    <citation type="submission" date="2022-01" db="EMBL/GenBank/DDBJ databases">
        <authorList>
            <person name="Yamashiro T."/>
            <person name="Shiraishi A."/>
            <person name="Satake H."/>
            <person name="Nakayama K."/>
        </authorList>
    </citation>
    <scope>NUCLEOTIDE SEQUENCE</scope>
</reference>
<name>A0ABQ5GQF0_9ASTR</name>
<evidence type="ECO:0000313" key="4">
    <source>
        <dbReference type="Proteomes" id="UP001151760"/>
    </source>
</evidence>
<evidence type="ECO:0000313" key="3">
    <source>
        <dbReference type="EMBL" id="GJT77882.1"/>
    </source>
</evidence>
<dbReference type="EMBL" id="BQNB010018753">
    <property type="protein sequence ID" value="GJT77882.1"/>
    <property type="molecule type" value="Genomic_DNA"/>
</dbReference>
<feature type="transmembrane region" description="Helical" evidence="2">
    <location>
        <begin position="143"/>
        <end position="165"/>
    </location>
</feature>
<evidence type="ECO:0000256" key="1">
    <source>
        <dbReference type="SAM" id="MobiDB-lite"/>
    </source>
</evidence>
<keyword evidence="2" id="KW-0472">Membrane</keyword>
<evidence type="ECO:0000256" key="2">
    <source>
        <dbReference type="SAM" id="Phobius"/>
    </source>
</evidence>
<proteinExistence type="predicted"/>
<reference evidence="3" key="1">
    <citation type="journal article" date="2022" name="Int. J. Mol. Sci.">
        <title>Draft Genome of Tanacetum Coccineum: Genomic Comparison of Closely Related Tanacetum-Family Plants.</title>
        <authorList>
            <person name="Yamashiro T."/>
            <person name="Shiraishi A."/>
            <person name="Nakayama K."/>
            <person name="Satake H."/>
        </authorList>
    </citation>
    <scope>NUCLEOTIDE SEQUENCE</scope>
</reference>
<comment type="caution">
    <text evidence="3">The sequence shown here is derived from an EMBL/GenBank/DDBJ whole genome shotgun (WGS) entry which is preliminary data.</text>
</comment>
<keyword evidence="2" id="KW-0812">Transmembrane</keyword>
<dbReference type="Proteomes" id="UP001151760">
    <property type="component" value="Unassembled WGS sequence"/>
</dbReference>
<protein>
    <submittedName>
        <fullName evidence="3">Uncharacterized protein</fullName>
    </submittedName>
</protein>
<accession>A0ABQ5GQF0</accession>
<feature type="region of interest" description="Disordered" evidence="1">
    <location>
        <begin position="39"/>
        <end position="65"/>
    </location>
</feature>
<sequence>MVPTAIKAPLAIGATMYQINLRNSTMSRLGNTRQVFQNNVKERHRKSARPSKSASPSTVFASSCGGNVNQGTKGIRHKAPIRSSIKQNYSITVVEKKRTRDDVRVRASISSSQSISSSLSCAIPVVIPTVLQFWAILLDVAGVTTFIACSSLLILLVVVIVVVGIDLIISGSMATPLAFSTLGCTLPSVVVIALGAQSLPLVFILPFRISAEFLIHQVVGQLDSKIKSLGSCRHDISMNSASVANFTSIFNGHNANSGNTDSIFIYHGNTPTNAFGSLECSRVDAFNEVKGHDKHMSAYAQPSDSPPELGIRHHK</sequence>
<keyword evidence="2" id="KW-1133">Transmembrane helix</keyword>
<keyword evidence="4" id="KW-1185">Reference proteome</keyword>
<feature type="transmembrane region" description="Helical" evidence="2">
    <location>
        <begin position="114"/>
        <end position="137"/>
    </location>
</feature>
<gene>
    <name evidence="3" type="ORF">Tco_1044607</name>
</gene>
<organism evidence="3 4">
    <name type="scientific">Tanacetum coccineum</name>
    <dbReference type="NCBI Taxonomy" id="301880"/>
    <lineage>
        <taxon>Eukaryota</taxon>
        <taxon>Viridiplantae</taxon>
        <taxon>Streptophyta</taxon>
        <taxon>Embryophyta</taxon>
        <taxon>Tracheophyta</taxon>
        <taxon>Spermatophyta</taxon>
        <taxon>Magnoliopsida</taxon>
        <taxon>eudicotyledons</taxon>
        <taxon>Gunneridae</taxon>
        <taxon>Pentapetalae</taxon>
        <taxon>asterids</taxon>
        <taxon>campanulids</taxon>
        <taxon>Asterales</taxon>
        <taxon>Asteraceae</taxon>
        <taxon>Asteroideae</taxon>
        <taxon>Anthemideae</taxon>
        <taxon>Anthemidinae</taxon>
        <taxon>Tanacetum</taxon>
    </lineage>
</organism>
<feature type="transmembrane region" description="Helical" evidence="2">
    <location>
        <begin position="177"/>
        <end position="205"/>
    </location>
</feature>
<feature type="region of interest" description="Disordered" evidence="1">
    <location>
        <begin position="295"/>
        <end position="315"/>
    </location>
</feature>